<gene>
    <name evidence="1" type="ORF">VC81_11890</name>
</gene>
<dbReference type="Proteomes" id="UP000033491">
    <property type="component" value="Unassembled WGS sequence"/>
</dbReference>
<evidence type="ECO:0000313" key="1">
    <source>
        <dbReference type="EMBL" id="KJW11915.1"/>
    </source>
</evidence>
<dbReference type="OrthoDB" id="7619731at2"/>
<proteinExistence type="predicted"/>
<comment type="caution">
    <text evidence="1">The sequence shown here is derived from an EMBL/GenBank/DDBJ whole genome shotgun (WGS) entry which is preliminary data.</text>
</comment>
<reference evidence="1 2" key="1">
    <citation type="submission" date="2015-03" db="EMBL/GenBank/DDBJ databases">
        <authorList>
            <person name="Zheng J."/>
            <person name="Ganezle M."/>
        </authorList>
    </citation>
    <scope>NUCLEOTIDE SEQUENCE [LARGE SCALE GENOMIC DNA]</scope>
    <source>
        <strain evidence="1 2">LP38</strain>
    </source>
</reference>
<evidence type="ECO:0008006" key="3">
    <source>
        <dbReference type="Google" id="ProtNLM"/>
    </source>
</evidence>
<name>A0A0F3RPU2_9LACO</name>
<accession>A0A0F3RPU2</accession>
<sequence>MDEQIGMLQQNLRALQQQLRQGTVYQSLGPRMGQLIDGVRRHRRTPIDLPTEDDQVNDLLDAIHQRLAGTQPATVSLAELATLLEHLRSVDPRVRYTGVHFTLYDALEAGVFPPNQLNWLMDQLLSDQRLFDHVLEPANQAVFGRSAAVSFLATLVHYGNDHPERVTIDYPRLVQQVATYLCLETDTRGFINGQGWAHAFTSVTALLTALNDSSALPRADKLFLMTAFFERFKRLTTPLIYGETDRMGNYLVALTNRHPLYEDACLQALKRWRHQVAMRRRSVETAAGWNRYYNRQRLLDAMQLHRDLSPQIRAYLTAAIDFLA</sequence>
<evidence type="ECO:0000313" key="2">
    <source>
        <dbReference type="Proteomes" id="UP000033491"/>
    </source>
</evidence>
<dbReference type="RefSeq" id="WP_045808269.1">
    <property type="nucleotide sequence ID" value="NZ_JZCR01000024.1"/>
</dbReference>
<dbReference type="EMBL" id="JZCR01000024">
    <property type="protein sequence ID" value="KJW11915.1"/>
    <property type="molecule type" value="Genomic_DNA"/>
</dbReference>
<dbReference type="PATRIC" id="fig|216463.3.peg.1632"/>
<dbReference type="AlphaFoldDB" id="A0A0F3RPU2"/>
<protein>
    <recommendedName>
        <fullName evidence="3">DUF2785 domain-containing protein</fullName>
    </recommendedName>
</protein>
<dbReference type="Pfam" id="PF10978">
    <property type="entry name" value="DUF2785"/>
    <property type="match status" value="1"/>
</dbReference>
<dbReference type="InterPro" id="IPR021247">
    <property type="entry name" value="DUF2785"/>
</dbReference>
<dbReference type="STRING" id="216463.VC81_11890"/>
<organism evidence="1 2">
    <name type="scientific">Levilactobacillus spicheri</name>
    <dbReference type="NCBI Taxonomy" id="216463"/>
    <lineage>
        <taxon>Bacteria</taxon>
        <taxon>Bacillati</taxon>
        <taxon>Bacillota</taxon>
        <taxon>Bacilli</taxon>
        <taxon>Lactobacillales</taxon>
        <taxon>Lactobacillaceae</taxon>
        <taxon>Levilactobacillus</taxon>
    </lineage>
</organism>